<protein>
    <submittedName>
        <fullName evidence="1">Uncharacterized protein</fullName>
    </submittedName>
</protein>
<gene>
    <name evidence="1" type="ORF">HMPREF1979_03121</name>
</gene>
<evidence type="ECO:0000313" key="1">
    <source>
        <dbReference type="EMBL" id="ERH21479.1"/>
    </source>
</evidence>
<keyword evidence="2" id="KW-1185">Reference proteome</keyword>
<comment type="caution">
    <text evidence="1">The sequence shown here is derived from an EMBL/GenBank/DDBJ whole genome shotgun (WGS) entry which is preliminary data.</text>
</comment>
<reference evidence="1 2" key="1">
    <citation type="submission" date="2013-08" db="EMBL/GenBank/DDBJ databases">
        <authorList>
            <person name="Weinstock G."/>
            <person name="Sodergren E."/>
            <person name="Wylie T."/>
            <person name="Fulton L."/>
            <person name="Fulton R."/>
            <person name="Fronick C."/>
            <person name="O'Laughlin M."/>
            <person name="Godfrey J."/>
            <person name="Miner T."/>
            <person name="Herter B."/>
            <person name="Appelbaum E."/>
            <person name="Cordes M."/>
            <person name="Lek S."/>
            <person name="Wollam A."/>
            <person name="Pepin K.H."/>
            <person name="Palsikar V.B."/>
            <person name="Mitreva M."/>
            <person name="Wilson R.K."/>
        </authorList>
    </citation>
    <scope>NUCLEOTIDE SEQUENCE [LARGE SCALE GENOMIC DNA]</scope>
    <source>
        <strain evidence="1 2">F0542</strain>
    </source>
</reference>
<dbReference type="EMBL" id="AWSE01000257">
    <property type="protein sequence ID" value="ERH21479.1"/>
    <property type="molecule type" value="Genomic_DNA"/>
</dbReference>
<name>U1QHY8_9ACTO</name>
<evidence type="ECO:0000313" key="2">
    <source>
        <dbReference type="Proteomes" id="UP000016536"/>
    </source>
</evidence>
<dbReference type="HOGENOM" id="CLU_210710_0_0_11"/>
<sequence length="43" mass="4914">MPQDIEGISLLVSRSVTKGLQLPERIMENLGIMRLRSVWMTTI</sequence>
<dbReference type="Proteomes" id="UP000016536">
    <property type="component" value="Unassembled WGS sequence"/>
</dbReference>
<proteinExistence type="predicted"/>
<dbReference type="AlphaFoldDB" id="U1QHY8"/>
<dbReference type="PATRIC" id="fig|1321818.3.peg.2573"/>
<organism evidence="1 2">
    <name type="scientific">Actinomyces johnsonii F0542</name>
    <dbReference type="NCBI Taxonomy" id="1321818"/>
    <lineage>
        <taxon>Bacteria</taxon>
        <taxon>Bacillati</taxon>
        <taxon>Actinomycetota</taxon>
        <taxon>Actinomycetes</taxon>
        <taxon>Actinomycetales</taxon>
        <taxon>Actinomycetaceae</taxon>
        <taxon>Actinomyces</taxon>
    </lineage>
</organism>
<accession>U1QHY8</accession>